<dbReference type="Gene3D" id="1.10.510.10">
    <property type="entry name" value="Transferase(Phosphotransferase) domain 1"/>
    <property type="match status" value="1"/>
</dbReference>
<keyword evidence="5" id="KW-0808">Transferase</keyword>
<organism evidence="16 17">
    <name type="scientific">Maylandia zebra</name>
    <name type="common">zebra mbuna</name>
    <dbReference type="NCBI Taxonomy" id="106582"/>
    <lineage>
        <taxon>Eukaryota</taxon>
        <taxon>Metazoa</taxon>
        <taxon>Chordata</taxon>
        <taxon>Craniata</taxon>
        <taxon>Vertebrata</taxon>
        <taxon>Euteleostomi</taxon>
        <taxon>Actinopterygii</taxon>
        <taxon>Neopterygii</taxon>
        <taxon>Teleostei</taxon>
        <taxon>Neoteleostei</taxon>
        <taxon>Acanthomorphata</taxon>
        <taxon>Ovalentaria</taxon>
        <taxon>Cichlomorphae</taxon>
        <taxon>Cichliformes</taxon>
        <taxon>Cichlidae</taxon>
        <taxon>African cichlids</taxon>
        <taxon>Pseudocrenilabrinae</taxon>
        <taxon>Haplochromini</taxon>
        <taxon>Maylandia</taxon>
        <taxon>Maylandia zebra complex</taxon>
    </lineage>
</organism>
<comment type="subcellular location">
    <subcellularLocation>
        <location evidence="1">Membrane</location>
        <topology evidence="1">Single-pass type I membrane protein</topology>
    </subcellularLocation>
</comment>
<keyword evidence="8 14" id="KW-0547">Nucleotide-binding</keyword>
<evidence type="ECO:0000313" key="16">
    <source>
        <dbReference type="Ensembl" id="ENSMZEP00005007856.1"/>
    </source>
</evidence>
<dbReference type="SUPFAM" id="SSF57302">
    <property type="entry name" value="Snake toxin-like"/>
    <property type="match status" value="1"/>
</dbReference>
<dbReference type="InterPro" id="IPR045860">
    <property type="entry name" value="Snake_toxin-like_sf"/>
</dbReference>
<dbReference type="GO" id="GO:0005886">
    <property type="term" value="C:plasma membrane"/>
    <property type="evidence" value="ECO:0007669"/>
    <property type="project" value="TreeGrafter"/>
</dbReference>
<reference evidence="16" key="2">
    <citation type="submission" date="2025-08" db="UniProtKB">
        <authorList>
            <consortium name="Ensembl"/>
        </authorList>
    </citation>
    <scope>IDENTIFICATION</scope>
</reference>
<dbReference type="Gene3D" id="3.30.200.20">
    <property type="entry name" value="Phosphorylase Kinase, domain 1"/>
    <property type="match status" value="1"/>
</dbReference>
<keyword evidence="11" id="KW-1133">Transmembrane helix</keyword>
<evidence type="ECO:0000256" key="10">
    <source>
        <dbReference type="ARBA" id="ARBA00022840"/>
    </source>
</evidence>
<dbReference type="InterPro" id="IPR011009">
    <property type="entry name" value="Kinase-like_dom_sf"/>
</dbReference>
<dbReference type="InterPro" id="IPR000333">
    <property type="entry name" value="TGFB_receptor"/>
</dbReference>
<dbReference type="Pfam" id="PF01064">
    <property type="entry name" value="Activin_recp"/>
    <property type="match status" value="1"/>
</dbReference>
<evidence type="ECO:0000256" key="5">
    <source>
        <dbReference type="ARBA" id="ARBA00022679"/>
    </source>
</evidence>
<evidence type="ECO:0000259" key="15">
    <source>
        <dbReference type="PROSITE" id="PS50011"/>
    </source>
</evidence>
<dbReference type="Ensembl" id="ENSMZET00005008174.1">
    <property type="protein sequence ID" value="ENSMZEP00005007856.1"/>
    <property type="gene ID" value="ENSMZEG00005005983.1"/>
</dbReference>
<keyword evidence="12" id="KW-0472">Membrane</keyword>
<feature type="domain" description="Protein kinase" evidence="15">
    <location>
        <begin position="150"/>
        <end position="453"/>
    </location>
</feature>
<evidence type="ECO:0000313" key="17">
    <source>
        <dbReference type="Proteomes" id="UP000265160"/>
    </source>
</evidence>
<dbReference type="GO" id="GO:0030509">
    <property type="term" value="P:BMP signaling pathway"/>
    <property type="evidence" value="ECO:0007669"/>
    <property type="project" value="TreeGrafter"/>
</dbReference>
<dbReference type="PROSITE" id="PS50011">
    <property type="entry name" value="PROTEIN_KINASE_DOM"/>
    <property type="match status" value="1"/>
</dbReference>
<evidence type="ECO:0000256" key="11">
    <source>
        <dbReference type="ARBA" id="ARBA00022989"/>
    </source>
</evidence>
<dbReference type="Gene3D" id="2.10.60.10">
    <property type="entry name" value="CD59"/>
    <property type="match status" value="1"/>
</dbReference>
<dbReference type="InterPro" id="IPR000472">
    <property type="entry name" value="Activin_recp"/>
</dbReference>
<keyword evidence="13" id="KW-0675">Receptor</keyword>
<feature type="binding site" evidence="14">
    <location>
        <position position="177"/>
    </location>
    <ligand>
        <name>ATP</name>
        <dbReference type="ChEBI" id="CHEBI:30616"/>
    </ligand>
</feature>
<protein>
    <recommendedName>
        <fullName evidence="3">receptor protein serine/threonine kinase</fullName>
        <ecNumber evidence="3">2.7.11.30</ecNumber>
    </recommendedName>
</protein>
<proteinExistence type="inferred from homology"/>
<keyword evidence="4" id="KW-0723">Serine/threonine-protein kinase</keyword>
<evidence type="ECO:0000256" key="2">
    <source>
        <dbReference type="ARBA" id="ARBA00009605"/>
    </source>
</evidence>
<dbReference type="Proteomes" id="UP000265160">
    <property type="component" value="LG16"/>
</dbReference>
<dbReference type="Pfam" id="PF00069">
    <property type="entry name" value="Pkinase"/>
    <property type="match status" value="1"/>
</dbReference>
<dbReference type="STRING" id="106582.ENSMZEP00005007856"/>
<comment type="similarity">
    <text evidence="2">Belongs to the protein kinase superfamily. TKL Ser/Thr protein kinase family. TGFB receptor subfamily.</text>
</comment>
<dbReference type="InterPro" id="IPR017441">
    <property type="entry name" value="Protein_kinase_ATP_BS"/>
</dbReference>
<keyword evidence="9" id="KW-0418">Kinase</keyword>
<keyword evidence="17" id="KW-1185">Reference proteome</keyword>
<keyword evidence="6" id="KW-0812">Transmembrane</keyword>
<dbReference type="GeneTree" id="ENSGT00940000156449"/>
<dbReference type="SUPFAM" id="SSF56112">
    <property type="entry name" value="Protein kinase-like (PK-like)"/>
    <property type="match status" value="1"/>
</dbReference>
<dbReference type="CDD" id="cd14054">
    <property type="entry name" value="STKc_BMPR2_AMHR2"/>
    <property type="match status" value="1"/>
</dbReference>
<reference evidence="16 17" key="1">
    <citation type="journal article" date="2014" name="Nature">
        <title>The genomic substrate for adaptive radiation in African cichlid fish.</title>
        <authorList>
            <person name="Brawand D."/>
            <person name="Wagner C.E."/>
            <person name="Li Y.I."/>
            <person name="Malinsky M."/>
            <person name="Keller I."/>
            <person name="Fan S."/>
            <person name="Simakov O."/>
            <person name="Ng A.Y."/>
            <person name="Lim Z.W."/>
            <person name="Bezault E."/>
            <person name="Turner-Maier J."/>
            <person name="Johnson J."/>
            <person name="Alcazar R."/>
            <person name="Noh H.J."/>
            <person name="Russell P."/>
            <person name="Aken B."/>
            <person name="Alfoldi J."/>
            <person name="Amemiya C."/>
            <person name="Azzouzi N."/>
            <person name="Baroiller J.F."/>
            <person name="Barloy-Hubler F."/>
            <person name="Berlin A."/>
            <person name="Bloomquist R."/>
            <person name="Carleton K.L."/>
            <person name="Conte M.A."/>
            <person name="D'Cotta H."/>
            <person name="Eshel O."/>
            <person name="Gaffney L."/>
            <person name="Galibert F."/>
            <person name="Gante H.F."/>
            <person name="Gnerre S."/>
            <person name="Greuter L."/>
            <person name="Guyon R."/>
            <person name="Haddad N.S."/>
            <person name="Haerty W."/>
            <person name="Harris R.M."/>
            <person name="Hofmann H.A."/>
            <person name="Hourlier T."/>
            <person name="Hulata G."/>
            <person name="Jaffe D.B."/>
            <person name="Lara M."/>
            <person name="Lee A.P."/>
            <person name="MacCallum I."/>
            <person name="Mwaiko S."/>
            <person name="Nikaido M."/>
            <person name="Nishihara H."/>
            <person name="Ozouf-Costaz C."/>
            <person name="Penman D.J."/>
            <person name="Przybylski D."/>
            <person name="Rakotomanga M."/>
            <person name="Renn S.C.P."/>
            <person name="Ribeiro F.J."/>
            <person name="Ron M."/>
            <person name="Salzburger W."/>
            <person name="Sanchez-Pulido L."/>
            <person name="Santos M.E."/>
            <person name="Searle S."/>
            <person name="Sharpe T."/>
            <person name="Swofford R."/>
            <person name="Tan F.J."/>
            <person name="Williams L."/>
            <person name="Young S."/>
            <person name="Yin S."/>
            <person name="Okada N."/>
            <person name="Kocher T.D."/>
            <person name="Miska E.A."/>
            <person name="Lander E.S."/>
            <person name="Venkatesh B."/>
            <person name="Fernald R.D."/>
            <person name="Meyer A."/>
            <person name="Ponting C.P."/>
            <person name="Streelman J.T."/>
            <person name="Lindblad-Toh K."/>
            <person name="Seehausen O."/>
            <person name="Di Palma F."/>
        </authorList>
    </citation>
    <scope>NUCLEOTIDE SEQUENCE</scope>
</reference>
<dbReference type="EC" id="2.7.11.30" evidence="3"/>
<evidence type="ECO:0000256" key="12">
    <source>
        <dbReference type="ARBA" id="ARBA00023136"/>
    </source>
</evidence>
<dbReference type="GO" id="GO:0043235">
    <property type="term" value="C:receptor complex"/>
    <property type="evidence" value="ECO:0007669"/>
    <property type="project" value="TreeGrafter"/>
</dbReference>
<dbReference type="PANTHER" id="PTHR23255:SF63">
    <property type="entry name" value="BONE MORPHOGENETIC PROTEIN RECEPTOR TYPE-2"/>
    <property type="match status" value="1"/>
</dbReference>
<evidence type="ECO:0000256" key="13">
    <source>
        <dbReference type="ARBA" id="ARBA00023170"/>
    </source>
</evidence>
<dbReference type="PANTHER" id="PTHR23255">
    <property type="entry name" value="TRANSFORMING GROWTH FACTOR-BETA RECEPTOR TYPE I AND II"/>
    <property type="match status" value="1"/>
</dbReference>
<evidence type="ECO:0000256" key="7">
    <source>
        <dbReference type="ARBA" id="ARBA00022729"/>
    </source>
</evidence>
<evidence type="ECO:0000256" key="14">
    <source>
        <dbReference type="PROSITE-ProRule" id="PRU10141"/>
    </source>
</evidence>
<evidence type="ECO:0000256" key="9">
    <source>
        <dbReference type="ARBA" id="ARBA00022777"/>
    </source>
</evidence>
<accession>A0A3P9BDN0</accession>
<sequence>SSDAEDRLCAFTSNPQGVEPLPANEQPGVVLENGTIRCSHGSRCYGLWEKKADGEMHLLTQGCWTHLHECQADRCILVTEKLSSTQKGSYRFCCCSHDLCNANYTEAPPTADTPALKPMRTDGQAEQTGEKFNLRLIPEERHSSLSCFYPLSWQLIGRGRYGAVFRGSLNERCVAAKLFGSANRQNYVNERSIYCVPLLQQHDNIARFLTANERTTADGRPEFLIIMEYYPHGCLSHYLSLHTVDWLTCCRMTHGVTRGLAFLHTELHRGDQHKPAVAHRDLTSRNVLVRADLSCVLADFGLSMRLTGPRPCRPGDDDTMAISEVGTVRYMSPEVLGGALNLRDCESALKQVDVYALGLLYWESFRRCSDLFPGEAVPEYQLAFQAELGNHPSFEDMQSLVVREKHRPRFPEAWKENSLLLRSLKDTMEDCWDQDAEARLTAQCAEERLYELTLTQVTNSHAPDMNPNTSLKQRAQL</sequence>
<evidence type="ECO:0000256" key="1">
    <source>
        <dbReference type="ARBA" id="ARBA00004479"/>
    </source>
</evidence>
<dbReference type="PROSITE" id="PS00107">
    <property type="entry name" value="PROTEIN_KINASE_ATP"/>
    <property type="match status" value="1"/>
</dbReference>
<dbReference type="AlphaFoldDB" id="A0A3P9BDN0"/>
<evidence type="ECO:0000256" key="3">
    <source>
        <dbReference type="ARBA" id="ARBA00012401"/>
    </source>
</evidence>
<dbReference type="FunFam" id="1.10.510.10:FF:000180">
    <property type="entry name" value="Receptor protein serine/threonine kinase"/>
    <property type="match status" value="1"/>
</dbReference>
<dbReference type="GO" id="GO:0005024">
    <property type="term" value="F:transforming growth factor beta receptor activity"/>
    <property type="evidence" value="ECO:0007669"/>
    <property type="project" value="TreeGrafter"/>
</dbReference>
<dbReference type="InterPro" id="IPR000719">
    <property type="entry name" value="Prot_kinase_dom"/>
</dbReference>
<reference evidence="16" key="3">
    <citation type="submission" date="2025-09" db="UniProtKB">
        <authorList>
            <consortium name="Ensembl"/>
        </authorList>
    </citation>
    <scope>IDENTIFICATION</scope>
</reference>
<name>A0A3P9BDN0_9CICH</name>
<evidence type="ECO:0000256" key="8">
    <source>
        <dbReference type="ARBA" id="ARBA00022741"/>
    </source>
</evidence>
<evidence type="ECO:0000256" key="4">
    <source>
        <dbReference type="ARBA" id="ARBA00022527"/>
    </source>
</evidence>
<evidence type="ECO:0000256" key="6">
    <source>
        <dbReference type="ARBA" id="ARBA00022692"/>
    </source>
</evidence>
<dbReference type="GO" id="GO:0005524">
    <property type="term" value="F:ATP binding"/>
    <property type="evidence" value="ECO:0007669"/>
    <property type="project" value="UniProtKB-UniRule"/>
</dbReference>
<keyword evidence="10 14" id="KW-0067">ATP-binding</keyword>
<keyword evidence="7" id="KW-0732">Signal</keyword>